<keyword evidence="4 8" id="KW-1003">Cell membrane</keyword>
<name>A0ABP8GVN8_9BACT</name>
<organism evidence="9 10">
    <name type="scientific">Flaviaesturariibacter amylovorans</name>
    <dbReference type="NCBI Taxonomy" id="1084520"/>
    <lineage>
        <taxon>Bacteria</taxon>
        <taxon>Pseudomonadati</taxon>
        <taxon>Bacteroidota</taxon>
        <taxon>Chitinophagia</taxon>
        <taxon>Chitinophagales</taxon>
        <taxon>Chitinophagaceae</taxon>
        <taxon>Flaviaestuariibacter</taxon>
    </lineage>
</organism>
<keyword evidence="5 8" id="KW-0812">Transmembrane</keyword>
<accession>A0ABP8GVN8</accession>
<dbReference type="EMBL" id="BAABGY010000007">
    <property type="protein sequence ID" value="GAA4330423.1"/>
    <property type="molecule type" value="Genomic_DNA"/>
</dbReference>
<gene>
    <name evidence="9" type="ORF">GCM10023184_21570</name>
</gene>
<evidence type="ECO:0000313" key="9">
    <source>
        <dbReference type="EMBL" id="GAA4330423.1"/>
    </source>
</evidence>
<evidence type="ECO:0000256" key="3">
    <source>
        <dbReference type="ARBA" id="ARBA00022448"/>
    </source>
</evidence>
<reference evidence="10" key="1">
    <citation type="journal article" date="2019" name="Int. J. Syst. Evol. Microbiol.">
        <title>The Global Catalogue of Microorganisms (GCM) 10K type strain sequencing project: providing services to taxonomists for standard genome sequencing and annotation.</title>
        <authorList>
            <consortium name="The Broad Institute Genomics Platform"/>
            <consortium name="The Broad Institute Genome Sequencing Center for Infectious Disease"/>
            <person name="Wu L."/>
            <person name="Ma J."/>
        </authorList>
    </citation>
    <scope>NUCLEOTIDE SEQUENCE [LARGE SCALE GENOMIC DNA]</scope>
    <source>
        <strain evidence="10">JCM 17919</strain>
    </source>
</reference>
<feature type="transmembrane region" description="Helical" evidence="8">
    <location>
        <begin position="234"/>
        <end position="252"/>
    </location>
</feature>
<evidence type="ECO:0000256" key="6">
    <source>
        <dbReference type="ARBA" id="ARBA00022989"/>
    </source>
</evidence>
<dbReference type="InterPro" id="IPR002781">
    <property type="entry name" value="TM_pro_TauE-like"/>
</dbReference>
<sequence length="258" mass="27261">MNEFYLQLLFLCCAAFAAGFIDAIVGGGGLIQTPVSLLVLRGHPIANILATVKIPSFCGTAIAARQYLRQVRIHWKLASISCTIAFFAAYGGSLLLTEVSNGFLKPVLLLVLAGVAAYTFGNKGFGQRAARTVPPARQLQVTIAASLIIGFYDGFIGPGTGSFLILAFVAGLGYDFLHASAQAKLTNLATNLGSITLFLLKGKILWSFALPMALCNALGGALGARTAIAKGNRFIRSLFLLVVVGTLIRIAYDVFIAK</sequence>
<feature type="transmembrane region" description="Helical" evidence="8">
    <location>
        <begin position="103"/>
        <end position="120"/>
    </location>
</feature>
<comment type="caution">
    <text evidence="9">The sequence shown here is derived from an EMBL/GenBank/DDBJ whole genome shotgun (WGS) entry which is preliminary data.</text>
</comment>
<keyword evidence="7 8" id="KW-0472">Membrane</keyword>
<keyword evidence="10" id="KW-1185">Reference proteome</keyword>
<protein>
    <recommendedName>
        <fullName evidence="8">Probable membrane transporter protein</fullName>
    </recommendedName>
</protein>
<evidence type="ECO:0000256" key="8">
    <source>
        <dbReference type="RuleBase" id="RU363041"/>
    </source>
</evidence>
<keyword evidence="3" id="KW-0813">Transport</keyword>
<feature type="transmembrane region" description="Helical" evidence="8">
    <location>
        <begin position="141"/>
        <end position="170"/>
    </location>
</feature>
<evidence type="ECO:0000256" key="7">
    <source>
        <dbReference type="ARBA" id="ARBA00023136"/>
    </source>
</evidence>
<feature type="transmembrane region" description="Helical" evidence="8">
    <location>
        <begin position="77"/>
        <end position="97"/>
    </location>
</feature>
<dbReference type="Pfam" id="PF01925">
    <property type="entry name" value="TauE"/>
    <property type="match status" value="1"/>
</dbReference>
<dbReference type="RefSeq" id="WP_345255709.1">
    <property type="nucleotide sequence ID" value="NZ_BAABGY010000007.1"/>
</dbReference>
<keyword evidence="6 8" id="KW-1133">Transmembrane helix</keyword>
<comment type="similarity">
    <text evidence="2 8">Belongs to the 4-toluene sulfonate uptake permease (TSUP) (TC 2.A.102) family.</text>
</comment>
<dbReference type="PANTHER" id="PTHR30269">
    <property type="entry name" value="TRANSMEMBRANE PROTEIN YFCA"/>
    <property type="match status" value="1"/>
</dbReference>
<evidence type="ECO:0000256" key="1">
    <source>
        <dbReference type="ARBA" id="ARBA00004651"/>
    </source>
</evidence>
<dbReference type="Proteomes" id="UP001501725">
    <property type="component" value="Unassembled WGS sequence"/>
</dbReference>
<evidence type="ECO:0000256" key="5">
    <source>
        <dbReference type="ARBA" id="ARBA00022692"/>
    </source>
</evidence>
<dbReference type="PANTHER" id="PTHR30269:SF0">
    <property type="entry name" value="MEMBRANE TRANSPORTER PROTEIN YFCA-RELATED"/>
    <property type="match status" value="1"/>
</dbReference>
<dbReference type="InterPro" id="IPR052017">
    <property type="entry name" value="TSUP"/>
</dbReference>
<proteinExistence type="inferred from homology"/>
<evidence type="ECO:0000256" key="2">
    <source>
        <dbReference type="ARBA" id="ARBA00009142"/>
    </source>
</evidence>
<feature type="transmembrane region" description="Helical" evidence="8">
    <location>
        <begin position="47"/>
        <end position="65"/>
    </location>
</feature>
<evidence type="ECO:0000256" key="4">
    <source>
        <dbReference type="ARBA" id="ARBA00022475"/>
    </source>
</evidence>
<feature type="transmembrane region" description="Helical" evidence="8">
    <location>
        <begin position="204"/>
        <end position="222"/>
    </location>
</feature>
<evidence type="ECO:0000313" key="10">
    <source>
        <dbReference type="Proteomes" id="UP001501725"/>
    </source>
</evidence>
<comment type="subcellular location">
    <subcellularLocation>
        <location evidence="1 8">Cell membrane</location>
        <topology evidence="1 8">Multi-pass membrane protein</topology>
    </subcellularLocation>
</comment>